<gene>
    <name evidence="2" type="ORF">CVIRNUC_007810</name>
</gene>
<dbReference type="Proteomes" id="UP001314263">
    <property type="component" value="Unassembled WGS sequence"/>
</dbReference>
<name>A0AAV1IB63_9CHLO</name>
<dbReference type="AlphaFoldDB" id="A0AAV1IB63"/>
<protein>
    <submittedName>
        <fullName evidence="2">Uncharacterized protein</fullName>
    </submittedName>
</protein>
<evidence type="ECO:0000256" key="1">
    <source>
        <dbReference type="SAM" id="MobiDB-lite"/>
    </source>
</evidence>
<proteinExistence type="predicted"/>
<keyword evidence="3" id="KW-1185">Reference proteome</keyword>
<evidence type="ECO:0000313" key="2">
    <source>
        <dbReference type="EMBL" id="CAK0784606.1"/>
    </source>
</evidence>
<accession>A0AAV1IB63</accession>
<comment type="caution">
    <text evidence="2">The sequence shown here is derived from an EMBL/GenBank/DDBJ whole genome shotgun (WGS) entry which is preliminary data.</text>
</comment>
<reference evidence="2 3" key="1">
    <citation type="submission" date="2023-10" db="EMBL/GenBank/DDBJ databases">
        <authorList>
            <person name="Maclean D."/>
            <person name="Macfadyen A."/>
        </authorList>
    </citation>
    <scope>NUCLEOTIDE SEQUENCE [LARGE SCALE GENOMIC DNA]</scope>
</reference>
<feature type="compositionally biased region" description="Polar residues" evidence="1">
    <location>
        <begin position="157"/>
        <end position="169"/>
    </location>
</feature>
<dbReference type="EMBL" id="CAUYUE010000010">
    <property type="protein sequence ID" value="CAK0784606.1"/>
    <property type="molecule type" value="Genomic_DNA"/>
</dbReference>
<feature type="region of interest" description="Disordered" evidence="1">
    <location>
        <begin position="150"/>
        <end position="209"/>
    </location>
</feature>
<organism evidence="2 3">
    <name type="scientific">Coccomyxa viridis</name>
    <dbReference type="NCBI Taxonomy" id="1274662"/>
    <lineage>
        <taxon>Eukaryota</taxon>
        <taxon>Viridiplantae</taxon>
        <taxon>Chlorophyta</taxon>
        <taxon>core chlorophytes</taxon>
        <taxon>Trebouxiophyceae</taxon>
        <taxon>Trebouxiophyceae incertae sedis</taxon>
        <taxon>Coccomyxaceae</taxon>
        <taxon>Coccomyxa</taxon>
    </lineage>
</organism>
<sequence>MDEPYGSSETLLPAPVCSSMQELDFDENFNMRTALHGAAAGQEVTQKMGADTWAGQSSAGLADTVSSGDCMQSASSRGQSRQMSLAEARALAETNITPGQLLDVLAKLGSKEDTDAPQSRGAALPSSSEPVLHAHAPVMSMAGMPIHAGTESPAAAMNSSSAVNTQESALKSELSMPTTEPDMPEGSLVIPPSEQDWPCMEEDVAGPTGLEKQLQDAHLDADIDWDKLATTVTQQMEHQSL</sequence>
<evidence type="ECO:0000313" key="3">
    <source>
        <dbReference type="Proteomes" id="UP001314263"/>
    </source>
</evidence>